<dbReference type="OMA" id="HAGEVYI"/>
<dbReference type="Pfam" id="PF01764">
    <property type="entry name" value="Lipase_3"/>
    <property type="match status" value="1"/>
</dbReference>
<dbReference type="PANTHER" id="PTHR46640">
    <property type="entry name" value="TRIACYLGLYCEROL LIPASE, PUTATIVE (AFU_ORTHOLOGUE AFUA_6G06510)-RELATED"/>
    <property type="match status" value="1"/>
</dbReference>
<keyword evidence="1 4" id="KW-0732">Signal</keyword>
<feature type="domain" description="Fungal lipase-type" evidence="5">
    <location>
        <begin position="121"/>
        <end position="309"/>
    </location>
</feature>
<accession>A0A165IBP9</accession>
<evidence type="ECO:0000313" key="6">
    <source>
        <dbReference type="EMBL" id="KZF24675.1"/>
    </source>
</evidence>
<evidence type="ECO:0000313" key="7">
    <source>
        <dbReference type="Proteomes" id="UP000076632"/>
    </source>
</evidence>
<dbReference type="RefSeq" id="XP_018190230.1">
    <property type="nucleotide sequence ID" value="XM_018334933.1"/>
</dbReference>
<feature type="region of interest" description="Disordered" evidence="3">
    <location>
        <begin position="272"/>
        <end position="296"/>
    </location>
</feature>
<proteinExistence type="predicted"/>
<dbReference type="InParanoid" id="A0A165IBP9"/>
<evidence type="ECO:0000259" key="5">
    <source>
        <dbReference type="Pfam" id="PF01764"/>
    </source>
</evidence>
<dbReference type="FunCoup" id="A0A165IBP9">
    <property type="interactions" value="5"/>
</dbReference>
<feature type="signal peptide" evidence="4">
    <location>
        <begin position="1"/>
        <end position="24"/>
    </location>
</feature>
<evidence type="ECO:0000256" key="4">
    <source>
        <dbReference type="SAM" id="SignalP"/>
    </source>
</evidence>
<dbReference type="CDD" id="cd00519">
    <property type="entry name" value="Lipase_3"/>
    <property type="match status" value="1"/>
</dbReference>
<dbReference type="Proteomes" id="UP000076632">
    <property type="component" value="Unassembled WGS sequence"/>
</dbReference>
<dbReference type="EMBL" id="KV407456">
    <property type="protein sequence ID" value="KZF24675.1"/>
    <property type="molecule type" value="Genomic_DNA"/>
</dbReference>
<name>A0A165IBP9_XYLHT</name>
<dbReference type="InterPro" id="IPR029058">
    <property type="entry name" value="AB_hydrolase_fold"/>
</dbReference>
<dbReference type="STRING" id="1328760.A0A165IBP9"/>
<sequence>MLFKNCKTYFAFLTFLVWTVSVCARPTSAEWQPQLPLELGSHRGNRNVSIELFMELEELARIVDISYCVGSTGIQKPFACVSRCSEFDGFELVTTWNTGPLLSDSCGYIVLSHPPSEPRIIVAFRGTYSITNTIVDLSTVPQEYIPYPGGNATSLDSLASRDRLHSASSSQNDDFPNVSEDPPCNNCTVHSGFYSSWLHTKPHVLPHLKTLIAEHPAYKLTLVGHSLGGAVAAIGALEMQSRGWKPQVTTFGEPRVGNKALMQYIDQRFDLGGLEEPHGSQPSRSKSGTRSSFRRVTHVDDPVPLLPLREWGYRMHAGEVYISKKPLSPTPTDLQHCFGDEDPACIASAESSDTDTEFAAALGALLLSSDSAADEPLDAQADIDSKADAGTEMDTELKARGLIPSRFKLWELFFAHRDYFWRLGLCVPGGDPHDWYRKYPHLGDGDGD</sequence>
<dbReference type="OrthoDB" id="438440at2759"/>
<dbReference type="AlphaFoldDB" id="A0A165IBP9"/>
<dbReference type="Gene3D" id="3.40.50.1820">
    <property type="entry name" value="alpha/beta hydrolase"/>
    <property type="match status" value="1"/>
</dbReference>
<dbReference type="GeneID" id="28900070"/>
<reference evidence="6 7" key="1">
    <citation type="journal article" date="2016" name="Fungal Biol.">
        <title>The genome of Xylona heveae provides a window into fungal endophytism.</title>
        <authorList>
            <person name="Gazis R."/>
            <person name="Kuo A."/>
            <person name="Riley R."/>
            <person name="LaButti K."/>
            <person name="Lipzen A."/>
            <person name="Lin J."/>
            <person name="Amirebrahimi M."/>
            <person name="Hesse C.N."/>
            <person name="Spatafora J.W."/>
            <person name="Henrissat B."/>
            <person name="Hainaut M."/>
            <person name="Grigoriev I.V."/>
            <person name="Hibbett D.S."/>
        </authorList>
    </citation>
    <scope>NUCLEOTIDE SEQUENCE [LARGE SCALE GENOMIC DNA]</scope>
    <source>
        <strain evidence="6 7">TC161</strain>
    </source>
</reference>
<keyword evidence="2 6" id="KW-0378">Hydrolase</keyword>
<feature type="chain" id="PRO_5007859195" evidence="4">
    <location>
        <begin position="25"/>
        <end position="448"/>
    </location>
</feature>
<dbReference type="InterPro" id="IPR002921">
    <property type="entry name" value="Fungal_lipase-type"/>
</dbReference>
<keyword evidence="7" id="KW-1185">Reference proteome</keyword>
<dbReference type="GO" id="GO:0006629">
    <property type="term" value="P:lipid metabolic process"/>
    <property type="evidence" value="ECO:0007669"/>
    <property type="project" value="InterPro"/>
</dbReference>
<dbReference type="GO" id="GO:0016787">
    <property type="term" value="F:hydrolase activity"/>
    <property type="evidence" value="ECO:0007669"/>
    <property type="project" value="UniProtKB-KW"/>
</dbReference>
<gene>
    <name evidence="6" type="ORF">L228DRAFT_266990</name>
</gene>
<evidence type="ECO:0000256" key="2">
    <source>
        <dbReference type="ARBA" id="ARBA00022801"/>
    </source>
</evidence>
<protein>
    <submittedName>
        <fullName evidence="6">Alpha/beta-hydrolase</fullName>
    </submittedName>
</protein>
<organism evidence="6 7">
    <name type="scientific">Xylona heveae (strain CBS 132557 / TC161)</name>
    <dbReference type="NCBI Taxonomy" id="1328760"/>
    <lineage>
        <taxon>Eukaryota</taxon>
        <taxon>Fungi</taxon>
        <taxon>Dikarya</taxon>
        <taxon>Ascomycota</taxon>
        <taxon>Pezizomycotina</taxon>
        <taxon>Xylonomycetes</taxon>
        <taxon>Xylonales</taxon>
        <taxon>Xylonaceae</taxon>
        <taxon>Xylona</taxon>
    </lineage>
</organism>
<dbReference type="SUPFAM" id="SSF53474">
    <property type="entry name" value="alpha/beta-Hydrolases"/>
    <property type="match status" value="1"/>
</dbReference>
<dbReference type="PANTHER" id="PTHR46640:SF1">
    <property type="entry name" value="FUNGAL LIPASE-LIKE DOMAIN-CONTAINING PROTEIN-RELATED"/>
    <property type="match status" value="1"/>
</dbReference>
<feature type="compositionally biased region" description="Polar residues" evidence="3">
    <location>
        <begin position="280"/>
        <end position="291"/>
    </location>
</feature>
<dbReference type="InterPro" id="IPR051299">
    <property type="entry name" value="AB_hydrolase_lip/est"/>
</dbReference>
<evidence type="ECO:0000256" key="1">
    <source>
        <dbReference type="ARBA" id="ARBA00022729"/>
    </source>
</evidence>
<evidence type="ECO:0000256" key="3">
    <source>
        <dbReference type="SAM" id="MobiDB-lite"/>
    </source>
</evidence>